<protein>
    <recommendedName>
        <fullName evidence="3">Mur ligase N-terminal catalytic domain-containing protein</fullName>
    </recommendedName>
</protein>
<keyword evidence="2" id="KW-0131">Cell cycle</keyword>
<dbReference type="GO" id="GO:0016881">
    <property type="term" value="F:acid-amino acid ligase activity"/>
    <property type="evidence" value="ECO:0007669"/>
    <property type="project" value="InterPro"/>
</dbReference>
<dbReference type="GO" id="GO:0051301">
    <property type="term" value="P:cell division"/>
    <property type="evidence" value="ECO:0007669"/>
    <property type="project" value="UniProtKB-KW"/>
</dbReference>
<evidence type="ECO:0000259" key="3">
    <source>
        <dbReference type="Pfam" id="PF01225"/>
    </source>
</evidence>
<comment type="caution">
    <text evidence="4">The sequence shown here is derived from an EMBL/GenBank/DDBJ whole genome shotgun (WGS) entry which is preliminary data.</text>
</comment>
<evidence type="ECO:0000313" key="4">
    <source>
        <dbReference type="EMBL" id="KWX10345.1"/>
    </source>
</evidence>
<proteinExistence type="predicted"/>
<sequence length="77" mass="8100">MGPVGEVRLTGITHDSRQVRPGDLYAALPGRRFHGADFAAEAARRGAVAILTSPDGAERARATGLPVLTVPDPRARL</sequence>
<evidence type="ECO:0000256" key="1">
    <source>
        <dbReference type="ARBA" id="ARBA00022618"/>
    </source>
</evidence>
<dbReference type="AlphaFoldDB" id="A0A132NJX3"/>
<dbReference type="SUPFAM" id="SSF63418">
    <property type="entry name" value="MurE/MurF N-terminal domain"/>
    <property type="match status" value="1"/>
</dbReference>
<gene>
    <name evidence="4" type="ORF">TR74_04175</name>
</gene>
<feature type="domain" description="Mur ligase N-terminal catalytic" evidence="3">
    <location>
        <begin position="9"/>
        <end position="70"/>
    </location>
</feature>
<dbReference type="InterPro" id="IPR035911">
    <property type="entry name" value="MurE/MurF_N"/>
</dbReference>
<evidence type="ECO:0000313" key="5">
    <source>
        <dbReference type="Proteomes" id="UP000070598"/>
    </source>
</evidence>
<reference evidence="5" key="1">
    <citation type="submission" date="2015-02" db="EMBL/GenBank/DDBJ databases">
        <title>Physiological reanalysis, assessment of diazotrophy, and genome sequences of multiple isolates of Streptomyces thermoautotrophicus.</title>
        <authorList>
            <person name="MacKellar D.C."/>
            <person name="Lieber L."/>
            <person name="Norman J."/>
            <person name="Bolger A."/>
            <person name="Tobin C."/>
            <person name="Murray J.W."/>
            <person name="Friesen M."/>
            <person name="Prell J."/>
        </authorList>
    </citation>
    <scope>NUCLEOTIDE SEQUENCE [LARGE SCALE GENOMIC DNA]</scope>
    <source>
        <strain evidence="5">UBT1</strain>
    </source>
</reference>
<name>A0A132NJX3_9ACTN</name>
<dbReference type="Gene3D" id="3.40.1390.10">
    <property type="entry name" value="MurE/MurF, N-terminal domain"/>
    <property type="match status" value="1"/>
</dbReference>
<dbReference type="Pfam" id="PF01225">
    <property type="entry name" value="Mur_ligase"/>
    <property type="match status" value="1"/>
</dbReference>
<keyword evidence="1" id="KW-0132">Cell division</keyword>
<dbReference type="Proteomes" id="UP000070598">
    <property type="component" value="Unassembled WGS sequence"/>
</dbReference>
<dbReference type="EMBL" id="JYIK01000524">
    <property type="protein sequence ID" value="KWX10345.1"/>
    <property type="molecule type" value="Genomic_DNA"/>
</dbReference>
<accession>A0A132NJX3</accession>
<evidence type="ECO:0000256" key="2">
    <source>
        <dbReference type="ARBA" id="ARBA00023306"/>
    </source>
</evidence>
<organism evidence="4 5">
    <name type="scientific">Carbonactinospora thermoautotrophica</name>
    <dbReference type="NCBI Taxonomy" id="1469144"/>
    <lineage>
        <taxon>Bacteria</taxon>
        <taxon>Bacillati</taxon>
        <taxon>Actinomycetota</taxon>
        <taxon>Actinomycetes</taxon>
        <taxon>Kitasatosporales</taxon>
        <taxon>Carbonactinosporaceae</taxon>
        <taxon>Carbonactinospora</taxon>
    </lineage>
</organism>
<dbReference type="InterPro" id="IPR000713">
    <property type="entry name" value="Mur_ligase_N"/>
</dbReference>
<feature type="non-terminal residue" evidence="4">
    <location>
        <position position="77"/>
    </location>
</feature>